<organism evidence="2 3">
    <name type="scientific">Hoylesella pleuritidis F0068</name>
    <dbReference type="NCBI Taxonomy" id="1081904"/>
    <lineage>
        <taxon>Bacteria</taxon>
        <taxon>Pseudomonadati</taxon>
        <taxon>Bacteroidota</taxon>
        <taxon>Bacteroidia</taxon>
        <taxon>Bacteroidales</taxon>
        <taxon>Prevotellaceae</taxon>
        <taxon>Hoylesella</taxon>
    </lineage>
</organism>
<dbReference type="EMBL" id="AWET01000007">
    <property type="protein sequence ID" value="ERK04029.1"/>
    <property type="molecule type" value="Genomic_DNA"/>
</dbReference>
<proteinExistence type="predicted"/>
<dbReference type="RefSeq" id="WP_021583145.1">
    <property type="nucleotide sequence ID" value="NZ_AWET01000007.1"/>
</dbReference>
<feature type="transmembrane region" description="Helical" evidence="1">
    <location>
        <begin position="42"/>
        <end position="59"/>
    </location>
</feature>
<reference evidence="2 3" key="1">
    <citation type="submission" date="2013-08" db="EMBL/GenBank/DDBJ databases">
        <authorList>
            <person name="Durkin A.S."/>
            <person name="Haft D.R."/>
            <person name="McCorrison J."/>
            <person name="Torralba M."/>
            <person name="Gillis M."/>
            <person name="Haft D.H."/>
            <person name="Methe B."/>
            <person name="Sutton G."/>
            <person name="Nelson K.E."/>
        </authorList>
    </citation>
    <scope>NUCLEOTIDE SEQUENCE [LARGE SCALE GENOMIC DNA]</scope>
    <source>
        <strain evidence="2 3">F0068</strain>
    </source>
</reference>
<dbReference type="InterPro" id="IPR025250">
    <property type="entry name" value="DUF4199"/>
</dbReference>
<dbReference type="AlphaFoldDB" id="U2MXU8"/>
<sequence length="181" mass="20410">MNMTISQALIQLKAFARQDGAIVALTWTASFALTLLSSQTPYGSLLAIATPFIIGWRLIKFRNYALDGIISFRRALAYSWYTFFYAAVLFAVVQYLYFKFLDHGVLIQLMNETAQILIPIYKAQGLQETEIQNAIAMFGSLTPIQLAFMFMMQNIFIGLVLSLPIAAVCMRKTHYGSPKIK</sequence>
<dbReference type="Pfam" id="PF13858">
    <property type="entry name" value="DUF4199"/>
    <property type="match status" value="1"/>
</dbReference>
<protein>
    <submittedName>
        <fullName evidence="2">PF13858 family protein</fullName>
    </submittedName>
</protein>
<evidence type="ECO:0000256" key="1">
    <source>
        <dbReference type="SAM" id="Phobius"/>
    </source>
</evidence>
<dbReference type="Proteomes" id="UP000016600">
    <property type="component" value="Unassembled WGS sequence"/>
</dbReference>
<keyword evidence="1" id="KW-1133">Transmembrane helix</keyword>
<keyword evidence="1" id="KW-0812">Transmembrane</keyword>
<gene>
    <name evidence="2" type="ORF">HMPREF1218_0380</name>
</gene>
<dbReference type="PATRIC" id="fig|1081904.3.peg.355"/>
<keyword evidence="1" id="KW-0472">Membrane</keyword>
<comment type="caution">
    <text evidence="2">The sequence shown here is derived from an EMBL/GenBank/DDBJ whole genome shotgun (WGS) entry which is preliminary data.</text>
</comment>
<feature type="transmembrane region" description="Helical" evidence="1">
    <location>
        <begin position="80"/>
        <end position="98"/>
    </location>
</feature>
<evidence type="ECO:0000313" key="2">
    <source>
        <dbReference type="EMBL" id="ERK04029.1"/>
    </source>
</evidence>
<name>U2MXU8_9BACT</name>
<keyword evidence="3" id="KW-1185">Reference proteome</keyword>
<accession>U2MXU8</accession>
<feature type="transmembrane region" description="Helical" evidence="1">
    <location>
        <begin position="20"/>
        <end position="36"/>
    </location>
</feature>
<evidence type="ECO:0000313" key="3">
    <source>
        <dbReference type="Proteomes" id="UP000016600"/>
    </source>
</evidence>
<feature type="transmembrane region" description="Helical" evidence="1">
    <location>
        <begin position="146"/>
        <end position="169"/>
    </location>
</feature>